<dbReference type="GO" id="GO:0043531">
    <property type="term" value="F:ADP binding"/>
    <property type="evidence" value="ECO:0007669"/>
    <property type="project" value="InterPro"/>
</dbReference>
<organism evidence="5 6">
    <name type="scientific">Ficus carica</name>
    <name type="common">Common fig</name>
    <dbReference type="NCBI Taxonomy" id="3494"/>
    <lineage>
        <taxon>Eukaryota</taxon>
        <taxon>Viridiplantae</taxon>
        <taxon>Streptophyta</taxon>
        <taxon>Embryophyta</taxon>
        <taxon>Tracheophyta</taxon>
        <taxon>Spermatophyta</taxon>
        <taxon>Magnoliopsida</taxon>
        <taxon>eudicotyledons</taxon>
        <taxon>Gunneridae</taxon>
        <taxon>Pentapetalae</taxon>
        <taxon>rosids</taxon>
        <taxon>fabids</taxon>
        <taxon>Rosales</taxon>
        <taxon>Moraceae</taxon>
        <taxon>Ficeae</taxon>
        <taxon>Ficus</taxon>
    </lineage>
</organism>
<keyword evidence="2" id="KW-0547">Nucleotide-binding</keyword>
<dbReference type="InterPro" id="IPR027417">
    <property type="entry name" value="P-loop_NTPase"/>
</dbReference>
<accession>A0AA87Z2Y2</accession>
<keyword evidence="3" id="KW-0611">Plant defense</keyword>
<keyword evidence="1" id="KW-0677">Repeat</keyword>
<dbReference type="InterPro" id="IPR002182">
    <property type="entry name" value="NB-ARC"/>
</dbReference>
<dbReference type="Pfam" id="PF00931">
    <property type="entry name" value="NB-ARC"/>
    <property type="match status" value="1"/>
</dbReference>
<evidence type="ECO:0000313" key="6">
    <source>
        <dbReference type="Proteomes" id="UP001187192"/>
    </source>
</evidence>
<dbReference type="SUPFAM" id="SSF52540">
    <property type="entry name" value="P-loop containing nucleoside triphosphate hydrolases"/>
    <property type="match status" value="1"/>
</dbReference>
<proteinExistence type="predicted"/>
<dbReference type="PANTHER" id="PTHR19338">
    <property type="entry name" value="TRANSLOCASE OF INNER MITOCHONDRIAL MEMBRANE 13 HOMOLOG"/>
    <property type="match status" value="1"/>
</dbReference>
<dbReference type="GO" id="GO:0006952">
    <property type="term" value="P:defense response"/>
    <property type="evidence" value="ECO:0007669"/>
    <property type="project" value="UniProtKB-KW"/>
</dbReference>
<dbReference type="InterPro" id="IPR038005">
    <property type="entry name" value="RX-like_CC"/>
</dbReference>
<dbReference type="AlphaFoldDB" id="A0AA87Z2Y2"/>
<keyword evidence="6" id="KW-1185">Reference proteome</keyword>
<feature type="domain" description="NB-ARC" evidence="4">
    <location>
        <begin position="138"/>
        <end position="176"/>
    </location>
</feature>
<gene>
    <name evidence="5" type="ORF">TIFTF001_048807</name>
</gene>
<protein>
    <recommendedName>
        <fullName evidence="4">NB-ARC domain-containing protein</fullName>
    </recommendedName>
</protein>
<dbReference type="EMBL" id="BTGU01006506">
    <property type="protein sequence ID" value="GMN20851.1"/>
    <property type="molecule type" value="Genomic_DNA"/>
</dbReference>
<comment type="caution">
    <text evidence="5">The sequence shown here is derived from an EMBL/GenBank/DDBJ whole genome shotgun (WGS) entry which is preliminary data.</text>
</comment>
<evidence type="ECO:0000256" key="1">
    <source>
        <dbReference type="ARBA" id="ARBA00022737"/>
    </source>
</evidence>
<dbReference type="Proteomes" id="UP001187192">
    <property type="component" value="Unassembled WGS sequence"/>
</dbReference>
<name>A0AA87Z2Y2_FICCA</name>
<sequence>MAEAVVSFVIERLSDLLLNEAKQGDKTLHNHVAEIREAAYDLENVIATFALKAASRSDGGRKFILKRFACILIDLRKVGSEVEKICARISKSRLSFQASGVLLQLRENGGASSSNERQRVGLRRTFLHNIDSDFVGFEENFKDLVAHLTKEGSPHKVVSICAMGGLGKTTLAGQIYFMVKSGVTLIV</sequence>
<dbReference type="CDD" id="cd14798">
    <property type="entry name" value="RX-CC_like"/>
    <property type="match status" value="1"/>
</dbReference>
<dbReference type="Gene3D" id="3.40.50.300">
    <property type="entry name" value="P-loop containing nucleotide triphosphate hydrolases"/>
    <property type="match status" value="1"/>
</dbReference>
<dbReference type="PANTHER" id="PTHR19338:SF66">
    <property type="entry name" value="NB-ARC DOMAIN-CONTAINING PROTEIN"/>
    <property type="match status" value="1"/>
</dbReference>
<reference evidence="5" key="1">
    <citation type="submission" date="2023-07" db="EMBL/GenBank/DDBJ databases">
        <title>draft genome sequence of fig (Ficus carica).</title>
        <authorList>
            <person name="Takahashi T."/>
            <person name="Nishimura K."/>
        </authorList>
    </citation>
    <scope>NUCLEOTIDE SEQUENCE</scope>
</reference>
<evidence type="ECO:0000256" key="3">
    <source>
        <dbReference type="ARBA" id="ARBA00022821"/>
    </source>
</evidence>
<evidence type="ECO:0000259" key="4">
    <source>
        <dbReference type="Pfam" id="PF00931"/>
    </source>
</evidence>
<evidence type="ECO:0000313" key="5">
    <source>
        <dbReference type="EMBL" id="GMN20851.1"/>
    </source>
</evidence>
<evidence type="ECO:0000256" key="2">
    <source>
        <dbReference type="ARBA" id="ARBA00022741"/>
    </source>
</evidence>